<dbReference type="OrthoDB" id="251770at2759"/>
<dbReference type="Proteomes" id="UP000307173">
    <property type="component" value="Unassembled WGS sequence"/>
</dbReference>
<sequence length="513" mass="59348">MEKALTSTSLTQKQSDALVVHVKENLNGKLKYSPDLNQEVIFLVIDSNDPKKRWLKSKKFMYVVSYRPDVTVIDYSELVEKKLNPFKLLQMKPFKNLVISLCRLEDNLMKKITIAIEENGGIVKHHLTSDTDVMISMFPEGRRYEACIEWGIHVVSPDWCYDSIDRGLPLNTYFYKLQHSVTNYVTKLNYENEEDNIGSEVVVKTYRLGKRDQACDWEKLNEWRNKESKRILEDYIKVKIDYDNKISSDVNETLINETYEELTSKRKLIEIKDEEEEEKVVVKIKKPNKSKECKGITIETFNSNNTLESNIKKKKIRKGPVLSGLKFKLKGYNPELEAKLSKIIVKFGGIVLQEGYADFTVVNFSSKCLEAETSNAITELAIERFIYNEEVDGSNYYWCKPFHLSSQITMSEFRKVFSLSPEDSDRKVKVAITAFDGTDLSHIEKVFSEKLDQWIEFQQVFNENCDILVIGPSAKITYSAHTTKKRELASKWGTLVLTIEEFSKKILELAAKN</sequence>
<name>A0A4T0WZH1_9ASCO</name>
<dbReference type="PANTHER" id="PTHR13561">
    <property type="entry name" value="DNA REPLICATION REGULATOR DPB11-RELATED"/>
    <property type="match status" value="1"/>
</dbReference>
<dbReference type="Gene3D" id="3.40.50.10190">
    <property type="entry name" value="BRCT domain"/>
    <property type="match status" value="2"/>
</dbReference>
<reference evidence="3 4" key="1">
    <citation type="journal article" date="2019" name="Front. Genet.">
        <title>Whole-Genome Sequencing of the Opportunistic Yeast Pathogen Candida inconspicua Uncovers Its Hybrid Origin.</title>
        <authorList>
            <person name="Mixao V."/>
            <person name="Hansen A.P."/>
            <person name="Saus E."/>
            <person name="Boekhout T."/>
            <person name="Lass-Florl C."/>
            <person name="Gabaldon T."/>
        </authorList>
    </citation>
    <scope>NUCLEOTIDE SEQUENCE [LARGE SCALE GENOMIC DNA]</scope>
    <source>
        <strain evidence="3 4">CBS 180</strain>
    </source>
</reference>
<dbReference type="STRING" id="52247.A0A4T0WZH1"/>
<proteinExistence type="predicted"/>
<dbReference type="GO" id="GO:0033314">
    <property type="term" value="P:mitotic DNA replication checkpoint signaling"/>
    <property type="evidence" value="ECO:0007669"/>
    <property type="project" value="TreeGrafter"/>
</dbReference>
<keyword evidence="4" id="KW-1185">Reference proteome</keyword>
<feature type="domain" description="BRCT" evidence="2">
    <location>
        <begin position="89"/>
        <end position="177"/>
    </location>
</feature>
<dbReference type="GO" id="GO:0006270">
    <property type="term" value="P:DNA replication initiation"/>
    <property type="evidence" value="ECO:0007669"/>
    <property type="project" value="TreeGrafter"/>
</dbReference>
<evidence type="ECO:0000313" key="3">
    <source>
        <dbReference type="EMBL" id="TID23842.1"/>
    </source>
</evidence>
<dbReference type="PROSITE" id="PS50172">
    <property type="entry name" value="BRCT"/>
    <property type="match status" value="1"/>
</dbReference>
<accession>A0A4T0WZH1</accession>
<evidence type="ECO:0000259" key="2">
    <source>
        <dbReference type="PROSITE" id="PS50172"/>
    </source>
</evidence>
<evidence type="ECO:0000256" key="1">
    <source>
        <dbReference type="ARBA" id="ARBA00022737"/>
    </source>
</evidence>
<dbReference type="Pfam" id="PF12738">
    <property type="entry name" value="PTCB-BRCT"/>
    <property type="match status" value="1"/>
</dbReference>
<dbReference type="InterPro" id="IPR036420">
    <property type="entry name" value="BRCT_dom_sf"/>
</dbReference>
<keyword evidence="1" id="KW-0677">Repeat</keyword>
<protein>
    <recommendedName>
        <fullName evidence="2">BRCT domain-containing protein</fullName>
    </recommendedName>
</protein>
<dbReference type="InterPro" id="IPR001357">
    <property type="entry name" value="BRCT_dom"/>
</dbReference>
<comment type="caution">
    <text evidence="3">The sequence shown here is derived from an EMBL/GenBank/DDBJ whole genome shotgun (WGS) entry which is preliminary data.</text>
</comment>
<evidence type="ECO:0000313" key="4">
    <source>
        <dbReference type="Proteomes" id="UP000307173"/>
    </source>
</evidence>
<dbReference type="SMART" id="SM00292">
    <property type="entry name" value="BRCT"/>
    <property type="match status" value="2"/>
</dbReference>
<dbReference type="SUPFAM" id="SSF52113">
    <property type="entry name" value="BRCT domain"/>
    <property type="match status" value="1"/>
</dbReference>
<gene>
    <name evidence="3" type="ORF">CANINC_003134</name>
</gene>
<dbReference type="GO" id="GO:0007095">
    <property type="term" value="P:mitotic G2 DNA damage checkpoint signaling"/>
    <property type="evidence" value="ECO:0007669"/>
    <property type="project" value="TreeGrafter"/>
</dbReference>
<organism evidence="3 4">
    <name type="scientific">Pichia inconspicua</name>
    <dbReference type="NCBI Taxonomy" id="52247"/>
    <lineage>
        <taxon>Eukaryota</taxon>
        <taxon>Fungi</taxon>
        <taxon>Dikarya</taxon>
        <taxon>Ascomycota</taxon>
        <taxon>Saccharomycotina</taxon>
        <taxon>Pichiomycetes</taxon>
        <taxon>Pichiales</taxon>
        <taxon>Pichiaceae</taxon>
        <taxon>Pichia</taxon>
    </lineage>
</organism>
<dbReference type="PANTHER" id="PTHR13561:SF20">
    <property type="entry name" value="DNA TOPOISOMERASE 2-BINDING PROTEIN 1"/>
    <property type="match status" value="1"/>
</dbReference>
<dbReference type="AlphaFoldDB" id="A0A4T0WZH1"/>
<dbReference type="EMBL" id="SELW01000519">
    <property type="protein sequence ID" value="TID23842.1"/>
    <property type="molecule type" value="Genomic_DNA"/>
</dbReference>